<comment type="caution">
    <text evidence="4">The sequence shown here is derived from an EMBL/GenBank/DDBJ whole genome shotgun (WGS) entry which is preliminary data.</text>
</comment>
<dbReference type="PRINTS" id="PR00149">
    <property type="entry name" value="FUMRATELYASE"/>
</dbReference>
<dbReference type="PRINTS" id="PR00145">
    <property type="entry name" value="ARGSUCLYASE"/>
</dbReference>
<dbReference type="Pfam" id="PF00206">
    <property type="entry name" value="Lyase_1"/>
    <property type="match status" value="1"/>
</dbReference>
<dbReference type="GO" id="GO:0016829">
    <property type="term" value="F:lyase activity"/>
    <property type="evidence" value="ECO:0007669"/>
    <property type="project" value="UniProtKB-KW"/>
</dbReference>
<dbReference type="CDD" id="cd01597">
    <property type="entry name" value="pCLME"/>
    <property type="match status" value="1"/>
</dbReference>
<dbReference type="EMBL" id="JBHSON010000076">
    <property type="protein sequence ID" value="MFC5751848.1"/>
    <property type="molecule type" value="Genomic_DNA"/>
</dbReference>
<organism evidence="4 5">
    <name type="scientific">Actinomadura rugatobispora</name>
    <dbReference type="NCBI Taxonomy" id="1994"/>
    <lineage>
        <taxon>Bacteria</taxon>
        <taxon>Bacillati</taxon>
        <taxon>Actinomycetota</taxon>
        <taxon>Actinomycetes</taxon>
        <taxon>Streptosporangiales</taxon>
        <taxon>Thermomonosporaceae</taxon>
        <taxon>Actinomadura</taxon>
    </lineage>
</organism>
<gene>
    <name evidence="4" type="ORF">ACFPZN_40100</name>
</gene>
<keyword evidence="1 4" id="KW-0456">Lyase</keyword>
<dbReference type="InterPro" id="IPR019468">
    <property type="entry name" value="AdenyloSucc_lyase_C"/>
</dbReference>
<dbReference type="Pfam" id="PF10397">
    <property type="entry name" value="ADSL_C"/>
    <property type="match status" value="1"/>
</dbReference>
<proteinExistence type="inferred from homology"/>
<reference evidence="5" key="1">
    <citation type="journal article" date="2019" name="Int. J. Syst. Evol. Microbiol.">
        <title>The Global Catalogue of Microorganisms (GCM) 10K type strain sequencing project: providing services to taxonomists for standard genome sequencing and annotation.</title>
        <authorList>
            <consortium name="The Broad Institute Genomics Platform"/>
            <consortium name="The Broad Institute Genome Sequencing Center for Infectious Disease"/>
            <person name="Wu L."/>
            <person name="Ma J."/>
        </authorList>
    </citation>
    <scope>NUCLEOTIDE SEQUENCE [LARGE SCALE GENOMIC DNA]</scope>
    <source>
        <strain evidence="5">KCTC 42087</strain>
    </source>
</reference>
<evidence type="ECO:0000259" key="3">
    <source>
        <dbReference type="SMART" id="SM00998"/>
    </source>
</evidence>
<dbReference type="InterPro" id="IPR008948">
    <property type="entry name" value="L-Aspartase-like"/>
</dbReference>
<accession>A0ABW1AB35</accession>
<dbReference type="RefSeq" id="WP_378287809.1">
    <property type="nucleotide sequence ID" value="NZ_JBHSON010000076.1"/>
</dbReference>
<evidence type="ECO:0000313" key="4">
    <source>
        <dbReference type="EMBL" id="MFC5751848.1"/>
    </source>
</evidence>
<protein>
    <submittedName>
        <fullName evidence="4">Adenylosuccinate lyase family protein</fullName>
    </submittedName>
</protein>
<evidence type="ECO:0000256" key="1">
    <source>
        <dbReference type="ARBA" id="ARBA00023239"/>
    </source>
</evidence>
<evidence type="ECO:0000313" key="5">
    <source>
        <dbReference type="Proteomes" id="UP001596074"/>
    </source>
</evidence>
<dbReference type="SUPFAM" id="SSF48557">
    <property type="entry name" value="L-aspartase-like"/>
    <property type="match status" value="1"/>
</dbReference>
<dbReference type="PANTHER" id="PTHR43172">
    <property type="entry name" value="ADENYLOSUCCINATE LYASE"/>
    <property type="match status" value="1"/>
</dbReference>
<dbReference type="InterPro" id="IPR022761">
    <property type="entry name" value="Fumarate_lyase_N"/>
</dbReference>
<evidence type="ECO:0000256" key="2">
    <source>
        <dbReference type="ARBA" id="ARBA00034772"/>
    </source>
</evidence>
<dbReference type="PANTHER" id="PTHR43172:SF2">
    <property type="entry name" value="ADENYLOSUCCINATE LYASE C-TERMINAL DOMAIN-CONTAINING PROTEIN"/>
    <property type="match status" value="1"/>
</dbReference>
<sequence>MGQAFRLLSALYHDEPMLEIWSPEATVADWLRVESALALAQAETGLLAREDAEAIAAACRPELIDLDELWEGARTVGYPILPLVRQIAGQLPPGPDGRVHYGATTQDIMDTGLALQLVRSCDRLVELALELGDALAALTESGAGLVVAARTHAQQAVPTTFGAKTAVFLGEVTRELAELRRLRPVVGVVSLFGAGGTNAAMGEDAARVRAGLARRLDLVDTEVPWHVARDRVARFGQVCSLLAATCVRFAREVVDLSRTEVGEVAEQDGHHRGASSTMPQKANPISSEAVIGYGVAASGAAGLLARAMEAGHERSSGEWQIEWLAVPQVAEYTAAAVRLTAGTAESLRVFPERMRANLRLDGGLLMSEALMMRLAPALGREKAHDLVYAAAVRARAEGEDLVSVCARDLPDDLREEIGPLDPSGYLGEAAAVASGAVREWKTVRNGGGD</sequence>
<keyword evidence="5" id="KW-1185">Reference proteome</keyword>
<dbReference type="Gene3D" id="1.10.40.30">
    <property type="entry name" value="Fumarase/aspartase (C-terminal domain)"/>
    <property type="match status" value="1"/>
</dbReference>
<dbReference type="SMART" id="SM00998">
    <property type="entry name" value="ADSL_C"/>
    <property type="match status" value="1"/>
</dbReference>
<feature type="domain" description="Adenylosuccinate lyase C-terminal" evidence="3">
    <location>
        <begin position="362"/>
        <end position="437"/>
    </location>
</feature>
<dbReference type="Proteomes" id="UP001596074">
    <property type="component" value="Unassembled WGS sequence"/>
</dbReference>
<comment type="similarity">
    <text evidence="2">Belongs to the class-II fumarase/aspartase family.</text>
</comment>
<dbReference type="Gene3D" id="1.20.200.10">
    <property type="entry name" value="Fumarase/aspartase (Central domain)"/>
    <property type="match status" value="1"/>
</dbReference>
<dbReference type="InterPro" id="IPR000362">
    <property type="entry name" value="Fumarate_lyase_fam"/>
</dbReference>
<name>A0ABW1AB35_9ACTN</name>